<dbReference type="SUPFAM" id="SSF117892">
    <property type="entry name" value="Band 7/SPFH domain"/>
    <property type="match status" value="1"/>
</dbReference>
<evidence type="ECO:0000313" key="5">
    <source>
        <dbReference type="Proteomes" id="UP000650424"/>
    </source>
</evidence>
<evidence type="ECO:0000259" key="3">
    <source>
        <dbReference type="Pfam" id="PF01145"/>
    </source>
</evidence>
<dbReference type="Proteomes" id="UP000650424">
    <property type="component" value="Unassembled WGS sequence"/>
</dbReference>
<proteinExistence type="predicted"/>
<feature type="coiled-coil region" evidence="2">
    <location>
        <begin position="236"/>
        <end position="270"/>
    </location>
</feature>
<dbReference type="PANTHER" id="PTHR23222">
    <property type="entry name" value="PROHIBITIN"/>
    <property type="match status" value="1"/>
</dbReference>
<dbReference type="InterPro" id="IPR036013">
    <property type="entry name" value="Band_7/SPFH_dom_sf"/>
</dbReference>
<gene>
    <name evidence="4" type="ORF">H8L32_24520</name>
</gene>
<sequence length="432" mass="47070">MSDRIKSLVQAVRSTLSSVFSKSASGLKAGARVTAGSGVFSKTTFNRLVVLSLVGGAVYAISTHPPMQRIPRGEVGVRINQLTGSAEQVRDGAVIVVPGLHELRLFNLQDQLYRPTRSSRADGEAPFQSVEGLSLGVDLSIRYAFDPSKLAAMSKSLPENINAEIVEPAVQGVIYKAFTRYTVREIFSSKRAEIQQMIETELKPKLAADGILLRSVMMGKVDLPVDYKRGMEKLLAEELESEKMRYTLELKDKQVKQTALEADADKIKREKAAEAAGNEQIIAARAQEEAMKHVLPFKQKQIEQRQFEAEAEKVSRIKTSEGTAQARVIEAQGEADSRRKLADAEAYRQDLVGKVASSQLERDGALLTKHPLLIQKTMADKLSDKISVIIAPPPADGGFIGSALLGAGKNAQATQQKVSAEAEAINDNKESQ</sequence>
<organism evidence="4 5">
    <name type="scientific">Undibacterium hunanense</name>
    <dbReference type="NCBI Taxonomy" id="2762292"/>
    <lineage>
        <taxon>Bacteria</taxon>
        <taxon>Pseudomonadati</taxon>
        <taxon>Pseudomonadota</taxon>
        <taxon>Betaproteobacteria</taxon>
        <taxon>Burkholderiales</taxon>
        <taxon>Oxalobacteraceae</taxon>
        <taxon>Undibacterium</taxon>
    </lineage>
</organism>
<feature type="domain" description="Band 7" evidence="3">
    <location>
        <begin position="69"/>
        <end position="245"/>
    </location>
</feature>
<dbReference type="PANTHER" id="PTHR23222:SF0">
    <property type="entry name" value="PROHIBITIN 1"/>
    <property type="match status" value="1"/>
</dbReference>
<dbReference type="Pfam" id="PF01145">
    <property type="entry name" value="Band_7"/>
    <property type="match status" value="1"/>
</dbReference>
<dbReference type="InterPro" id="IPR000163">
    <property type="entry name" value="Prohibitin"/>
</dbReference>
<dbReference type="RefSeq" id="WP_186950383.1">
    <property type="nucleotide sequence ID" value="NZ_JACOGF010000018.1"/>
</dbReference>
<comment type="caution">
    <text evidence="4">The sequence shown here is derived from an EMBL/GenBank/DDBJ whole genome shotgun (WGS) entry which is preliminary data.</text>
</comment>
<evidence type="ECO:0000313" key="4">
    <source>
        <dbReference type="EMBL" id="MBC3920652.1"/>
    </source>
</evidence>
<reference evidence="4 5" key="1">
    <citation type="submission" date="2020-08" db="EMBL/GenBank/DDBJ databases">
        <title>Novel species isolated from subtropical streams in China.</title>
        <authorList>
            <person name="Lu H."/>
        </authorList>
    </citation>
    <scope>NUCLEOTIDE SEQUENCE [LARGE SCALE GENOMIC DNA]</scope>
    <source>
        <strain evidence="4 5">CY18W</strain>
    </source>
</reference>
<dbReference type="Gene3D" id="3.30.479.30">
    <property type="entry name" value="Band 7 domain"/>
    <property type="match status" value="1"/>
</dbReference>
<keyword evidence="5" id="KW-1185">Reference proteome</keyword>
<protein>
    <submittedName>
        <fullName evidence="4">Prohibitin family protein</fullName>
    </submittedName>
</protein>
<evidence type="ECO:0000256" key="2">
    <source>
        <dbReference type="SAM" id="Coils"/>
    </source>
</evidence>
<evidence type="ECO:0000256" key="1">
    <source>
        <dbReference type="ARBA" id="ARBA00004167"/>
    </source>
</evidence>
<keyword evidence="2" id="KW-0175">Coiled coil</keyword>
<name>A0ABR6ZXU4_9BURK</name>
<dbReference type="EMBL" id="JACOGF010000018">
    <property type="protein sequence ID" value="MBC3920652.1"/>
    <property type="molecule type" value="Genomic_DNA"/>
</dbReference>
<comment type="subcellular location">
    <subcellularLocation>
        <location evidence="1">Membrane</location>
        <topology evidence="1">Single-pass membrane protein</topology>
    </subcellularLocation>
</comment>
<dbReference type="InterPro" id="IPR001107">
    <property type="entry name" value="Band_7"/>
</dbReference>
<accession>A0ABR6ZXU4</accession>